<proteinExistence type="predicted"/>
<accession>X1CQR4</accession>
<name>X1CQR4_9ZZZZ</name>
<evidence type="ECO:0000313" key="1">
    <source>
        <dbReference type="EMBL" id="GAH10157.1"/>
    </source>
</evidence>
<dbReference type="EMBL" id="BART01035021">
    <property type="protein sequence ID" value="GAH10157.1"/>
    <property type="molecule type" value="Genomic_DNA"/>
</dbReference>
<feature type="non-terminal residue" evidence="1">
    <location>
        <position position="79"/>
    </location>
</feature>
<comment type="caution">
    <text evidence="1">The sequence shown here is derived from an EMBL/GenBank/DDBJ whole genome shotgun (WGS) entry which is preliminary data.</text>
</comment>
<dbReference type="AlphaFoldDB" id="X1CQR4"/>
<reference evidence="1" key="1">
    <citation type="journal article" date="2014" name="Front. Microbiol.">
        <title>High frequency of phylogenetically diverse reductive dehalogenase-homologous genes in deep subseafloor sedimentary metagenomes.</title>
        <authorList>
            <person name="Kawai M."/>
            <person name="Futagami T."/>
            <person name="Toyoda A."/>
            <person name="Takaki Y."/>
            <person name="Nishi S."/>
            <person name="Hori S."/>
            <person name="Arai W."/>
            <person name="Tsubouchi T."/>
            <person name="Morono Y."/>
            <person name="Uchiyama I."/>
            <person name="Ito T."/>
            <person name="Fujiyama A."/>
            <person name="Inagaki F."/>
            <person name="Takami H."/>
        </authorList>
    </citation>
    <scope>NUCLEOTIDE SEQUENCE</scope>
    <source>
        <strain evidence="1">Expedition CK06-06</strain>
    </source>
</reference>
<sequence length="79" mass="9298">MTEDKICETCDRLIKECDIPGPYDNQRDDYLKNNCENCRRERYSKELITFNWGSWPGHSEGNVLCKILKFITATTGKKY</sequence>
<protein>
    <submittedName>
        <fullName evidence="1">Uncharacterized protein</fullName>
    </submittedName>
</protein>
<organism evidence="1">
    <name type="scientific">marine sediment metagenome</name>
    <dbReference type="NCBI Taxonomy" id="412755"/>
    <lineage>
        <taxon>unclassified sequences</taxon>
        <taxon>metagenomes</taxon>
        <taxon>ecological metagenomes</taxon>
    </lineage>
</organism>
<gene>
    <name evidence="1" type="ORF">S01H4_59656</name>
</gene>